<name>A0A1D1VKA9_RAMVA</name>
<dbReference type="PANTHER" id="PTHR21522">
    <property type="entry name" value="PROTON CHANNEL OTOP"/>
    <property type="match status" value="1"/>
</dbReference>
<keyword evidence="10" id="KW-0407">Ion channel</keyword>
<reference evidence="13 14" key="1">
    <citation type="journal article" date="2016" name="Nat. Commun.">
        <title>Extremotolerant tardigrade genome and improved radiotolerance of human cultured cells by tardigrade-unique protein.</title>
        <authorList>
            <person name="Hashimoto T."/>
            <person name="Horikawa D.D."/>
            <person name="Saito Y."/>
            <person name="Kuwahara H."/>
            <person name="Kozuka-Hata H."/>
            <person name="Shin-I T."/>
            <person name="Minakuchi Y."/>
            <person name="Ohishi K."/>
            <person name="Motoyama A."/>
            <person name="Aizu T."/>
            <person name="Enomoto A."/>
            <person name="Kondo K."/>
            <person name="Tanaka S."/>
            <person name="Hara Y."/>
            <person name="Koshikawa S."/>
            <person name="Sagara H."/>
            <person name="Miura T."/>
            <person name="Yokobori S."/>
            <person name="Miyagawa K."/>
            <person name="Suzuki Y."/>
            <person name="Kubo T."/>
            <person name="Oyama M."/>
            <person name="Kohara Y."/>
            <person name="Fujiyama A."/>
            <person name="Arakawa K."/>
            <person name="Katayama T."/>
            <person name="Toyoda A."/>
            <person name="Kunieda T."/>
        </authorList>
    </citation>
    <scope>NUCLEOTIDE SEQUENCE [LARGE SCALE GENOMIC DNA]</scope>
    <source>
        <strain evidence="13 14">YOKOZUNA-1</strain>
    </source>
</reference>
<gene>
    <name evidence="13" type="primary">RvY_10001</name>
    <name evidence="13" type="synonym">RvY_10001.1</name>
    <name evidence="13" type="ORF">RvY_10001-1</name>
</gene>
<dbReference type="InterPro" id="IPR004878">
    <property type="entry name" value="Otopetrin"/>
</dbReference>
<feature type="transmembrane region" description="Helical" evidence="12">
    <location>
        <begin position="550"/>
        <end position="572"/>
    </location>
</feature>
<evidence type="ECO:0000256" key="6">
    <source>
        <dbReference type="ARBA" id="ARBA00022781"/>
    </source>
</evidence>
<evidence type="ECO:0000256" key="5">
    <source>
        <dbReference type="ARBA" id="ARBA00022692"/>
    </source>
</evidence>
<keyword evidence="4" id="KW-1003">Cell membrane</keyword>
<keyword evidence="3" id="KW-0813">Transport</keyword>
<feature type="transmembrane region" description="Helical" evidence="12">
    <location>
        <begin position="517"/>
        <end position="538"/>
    </location>
</feature>
<feature type="region of interest" description="Disordered" evidence="11">
    <location>
        <begin position="67"/>
        <end position="94"/>
    </location>
</feature>
<evidence type="ECO:0000256" key="11">
    <source>
        <dbReference type="SAM" id="MobiDB-lite"/>
    </source>
</evidence>
<comment type="caution">
    <text evidence="13">The sequence shown here is derived from an EMBL/GenBank/DDBJ whole genome shotgun (WGS) entry which is preliminary data.</text>
</comment>
<evidence type="ECO:0000256" key="10">
    <source>
        <dbReference type="ARBA" id="ARBA00023303"/>
    </source>
</evidence>
<proteinExistence type="inferred from homology"/>
<keyword evidence="14" id="KW-1185">Reference proteome</keyword>
<keyword evidence="9 12" id="KW-0472">Membrane</keyword>
<evidence type="ECO:0000256" key="2">
    <source>
        <dbReference type="ARBA" id="ARBA00006513"/>
    </source>
</evidence>
<evidence type="ECO:0008006" key="15">
    <source>
        <dbReference type="Google" id="ProtNLM"/>
    </source>
</evidence>
<evidence type="ECO:0000256" key="3">
    <source>
        <dbReference type="ARBA" id="ARBA00022448"/>
    </source>
</evidence>
<feature type="transmembrane region" description="Helical" evidence="12">
    <location>
        <begin position="702"/>
        <end position="721"/>
    </location>
</feature>
<feature type="region of interest" description="Disordered" evidence="11">
    <location>
        <begin position="13"/>
        <end position="49"/>
    </location>
</feature>
<dbReference type="STRING" id="947166.A0A1D1VKA9"/>
<keyword evidence="5 12" id="KW-0812">Transmembrane</keyword>
<feature type="transmembrane region" description="Helical" evidence="12">
    <location>
        <begin position="265"/>
        <end position="284"/>
    </location>
</feature>
<feature type="transmembrane region" description="Helical" evidence="12">
    <location>
        <begin position="296"/>
        <end position="317"/>
    </location>
</feature>
<keyword evidence="7 12" id="KW-1133">Transmembrane helix</keyword>
<feature type="transmembrane region" description="Helical" evidence="12">
    <location>
        <begin position="584"/>
        <end position="606"/>
    </location>
</feature>
<evidence type="ECO:0000256" key="7">
    <source>
        <dbReference type="ARBA" id="ARBA00022989"/>
    </source>
</evidence>
<comment type="subcellular location">
    <subcellularLocation>
        <location evidence="1">Cell membrane</location>
        <topology evidence="1">Multi-pass membrane protein</topology>
    </subcellularLocation>
</comment>
<dbReference type="GO" id="GO:0015252">
    <property type="term" value="F:proton channel activity"/>
    <property type="evidence" value="ECO:0007669"/>
    <property type="project" value="InterPro"/>
</dbReference>
<evidence type="ECO:0000313" key="13">
    <source>
        <dbReference type="EMBL" id="GAU98928.1"/>
    </source>
</evidence>
<organism evidence="13 14">
    <name type="scientific">Ramazzottius varieornatus</name>
    <name type="common">Water bear</name>
    <name type="synonym">Tardigrade</name>
    <dbReference type="NCBI Taxonomy" id="947166"/>
    <lineage>
        <taxon>Eukaryota</taxon>
        <taxon>Metazoa</taxon>
        <taxon>Ecdysozoa</taxon>
        <taxon>Tardigrada</taxon>
        <taxon>Eutardigrada</taxon>
        <taxon>Parachela</taxon>
        <taxon>Hypsibioidea</taxon>
        <taxon>Ramazzottiidae</taxon>
        <taxon>Ramazzottius</taxon>
    </lineage>
</organism>
<dbReference type="OrthoDB" id="6429739at2759"/>
<feature type="transmembrane region" description="Helical" evidence="12">
    <location>
        <begin position="184"/>
        <end position="206"/>
    </location>
</feature>
<accession>A0A1D1VKA9</accession>
<evidence type="ECO:0000313" key="14">
    <source>
        <dbReference type="Proteomes" id="UP000186922"/>
    </source>
</evidence>
<dbReference type="EMBL" id="BDGG01000005">
    <property type="protein sequence ID" value="GAU98928.1"/>
    <property type="molecule type" value="Genomic_DNA"/>
</dbReference>
<evidence type="ECO:0000256" key="4">
    <source>
        <dbReference type="ARBA" id="ARBA00022475"/>
    </source>
</evidence>
<sequence>MSRFSPLSLKIVPKGFFRGKPPQISEDSSINNDSAFPTPDNSPGHLPHSEVALLNTNDRTVTIEVHSETPGSNDLDHHDHGQGHHRSRSNGDIMDLDQDRKKEFREMLRSSSSAETILSDGDGLDSHHHGFRTYEKEEIESFKSQGWHSLMNYLSLSYCLILIICGFGFPIAELTADSLENNYYQAYYIFLFGMGLIYMIFSYMFLVTPIPKHQEMAKSFRRWKRNINKQNFRERFNSIHVPTDPPQATYTSAARASSFYLRMDAVFFGLGSMVFSGFEFGQFFEYPEGSRCRNISAFAVPVFRFFFTFAQLYFLFLNIRIRTDKFTTLTRFGLMHILGTNMVIWVTSLIEETSHAVAHYSSPAEHVLSGDHHDDPHGPSTYEIAIGVDHNISQVLASLLPENSSLDISKMGLDVTGVVADEIMNSCRRKSMIGQVLQRAAPVLYPFIVEYSLICAALIYVYWRNIGILIGPGRRMFRLSREAASGIIMDAINDLDSHTHKRHQYTVDCKGSTNGMFMGILTIVAMVIIMVLFFFWISLSNYKFLAVLEVYISIIVLYTMTTVAVVVAFIKLQDFRFDDRVGSTLDDVLLVTSQMGVIVFNLFIIICGHHRAKAKDEDPQKDVADILGLTASSIETIQSLFQTIFLLDASRRRPYKQSHIEKRPGRELITFLLVTNFGMWFLDTLESWRRQLHPVQIEFFGFWPWILITHISMPLTIFYRFHSSVVLSEIWKKSYKTK</sequence>
<dbReference type="Pfam" id="PF03189">
    <property type="entry name" value="Otopetrin"/>
    <property type="match status" value="1"/>
</dbReference>
<comment type="similarity">
    <text evidence="2">Belongs to the otopetrin family.</text>
</comment>
<feature type="compositionally biased region" description="Polar residues" evidence="11">
    <location>
        <begin position="25"/>
        <end position="41"/>
    </location>
</feature>
<feature type="transmembrane region" description="Helical" evidence="12">
    <location>
        <begin position="443"/>
        <end position="463"/>
    </location>
</feature>
<protein>
    <recommendedName>
        <fullName evidence="15">Otopetrin</fullName>
    </recommendedName>
</protein>
<keyword evidence="8" id="KW-0406">Ion transport</keyword>
<evidence type="ECO:0000256" key="1">
    <source>
        <dbReference type="ARBA" id="ARBA00004651"/>
    </source>
</evidence>
<dbReference type="GO" id="GO:0005886">
    <property type="term" value="C:plasma membrane"/>
    <property type="evidence" value="ECO:0007669"/>
    <property type="project" value="UniProtKB-SubCell"/>
</dbReference>
<keyword evidence="6" id="KW-0375">Hydrogen ion transport</keyword>
<dbReference type="AlphaFoldDB" id="A0A1D1VKA9"/>
<dbReference type="PANTHER" id="PTHR21522:SF32">
    <property type="entry name" value="OTOPETRIN-2"/>
    <property type="match status" value="1"/>
</dbReference>
<dbReference type="Proteomes" id="UP000186922">
    <property type="component" value="Unassembled WGS sequence"/>
</dbReference>
<evidence type="ECO:0000256" key="12">
    <source>
        <dbReference type="SAM" id="Phobius"/>
    </source>
</evidence>
<evidence type="ECO:0000256" key="9">
    <source>
        <dbReference type="ARBA" id="ARBA00023136"/>
    </source>
</evidence>
<evidence type="ECO:0000256" key="8">
    <source>
        <dbReference type="ARBA" id="ARBA00023065"/>
    </source>
</evidence>
<feature type="transmembrane region" description="Helical" evidence="12">
    <location>
        <begin position="150"/>
        <end position="172"/>
    </location>
</feature>